<dbReference type="EMBL" id="CP044205">
    <property type="protein sequence ID" value="QFY44776.1"/>
    <property type="molecule type" value="Genomic_DNA"/>
</dbReference>
<keyword evidence="1" id="KW-0472">Membrane</keyword>
<sequence>MYWIYDIPTWLLGVLAVAVFLFVSLGGLLLSHGFIRERLMLSNETNNAVCGYISGIGAVLGLLLGFVAVATWQAFNNAASLATREAAEVGSLYLDVSSYPPPYAKNMQEILKTYLTTVIDTEWPAQMRGQVAHDGMRHLHRLHHEIFTFEPKTINQQVLQAEVFHALNNVLNARRMRLDAVDDGLPAPLWYVVLIGSVVSIATTYFFHFPSFKVHLILTGKFALFTGIMVFLIAAVDNPFRGEVSISPDLYRMMLESWSTNP</sequence>
<dbReference type="AlphaFoldDB" id="A0A5Q0BSX6"/>
<feature type="transmembrane region" description="Helical" evidence="1">
    <location>
        <begin position="12"/>
        <end position="31"/>
    </location>
</feature>
<proteinExistence type="predicted"/>
<dbReference type="InParanoid" id="A0A5Q0BSX6"/>
<protein>
    <submittedName>
        <fullName evidence="2">DUF4239 domain-containing protein</fullName>
    </submittedName>
</protein>
<dbReference type="OrthoDB" id="9776669at2"/>
<dbReference type="Proteomes" id="UP000325755">
    <property type="component" value="Chromosome"/>
</dbReference>
<keyword evidence="3" id="KW-1185">Reference proteome</keyword>
<keyword evidence="1" id="KW-0812">Transmembrane</keyword>
<gene>
    <name evidence="2" type="ORF">F6R98_20860</name>
</gene>
<dbReference type="KEGG" id="mmob:F6R98_20860"/>
<dbReference type="Pfam" id="PF14023">
    <property type="entry name" value="Bestrophin-like"/>
    <property type="match status" value="1"/>
</dbReference>
<organism evidence="2 3">
    <name type="scientific">Candidatus Methylospira mobilis</name>
    <dbReference type="NCBI Taxonomy" id="1808979"/>
    <lineage>
        <taxon>Bacteria</taxon>
        <taxon>Pseudomonadati</taxon>
        <taxon>Pseudomonadota</taxon>
        <taxon>Gammaproteobacteria</taxon>
        <taxon>Methylococcales</taxon>
        <taxon>Methylococcaceae</taxon>
        <taxon>Candidatus Methylospira</taxon>
    </lineage>
</organism>
<dbReference type="InterPro" id="IPR025333">
    <property type="entry name" value="DUF4239"/>
</dbReference>
<reference evidence="2 3" key="1">
    <citation type="submission" date="2019-09" db="EMBL/GenBank/DDBJ databases">
        <title>Ecophysiology of the spiral-shaped methanotroph Methylospira mobilis as revealed by the complete genome sequence.</title>
        <authorList>
            <person name="Oshkin I.Y."/>
            <person name="Dedysh S.N."/>
            <person name="Miroshnikov K."/>
            <person name="Danilova O.V."/>
            <person name="Hakobyan A."/>
            <person name="Liesack W."/>
        </authorList>
    </citation>
    <scope>NUCLEOTIDE SEQUENCE [LARGE SCALE GENOMIC DNA]</scope>
    <source>
        <strain evidence="2 3">Shm1</strain>
    </source>
</reference>
<evidence type="ECO:0000256" key="1">
    <source>
        <dbReference type="SAM" id="Phobius"/>
    </source>
</evidence>
<keyword evidence="1" id="KW-1133">Transmembrane helix</keyword>
<accession>A0A5Q0BSX6</accession>
<feature type="transmembrane region" description="Helical" evidence="1">
    <location>
        <begin position="214"/>
        <end position="236"/>
    </location>
</feature>
<name>A0A5Q0BSX6_9GAMM</name>
<evidence type="ECO:0000313" key="2">
    <source>
        <dbReference type="EMBL" id="QFY44776.1"/>
    </source>
</evidence>
<evidence type="ECO:0000313" key="3">
    <source>
        <dbReference type="Proteomes" id="UP000325755"/>
    </source>
</evidence>
<feature type="transmembrane region" description="Helical" evidence="1">
    <location>
        <begin position="189"/>
        <end position="207"/>
    </location>
</feature>
<dbReference type="RefSeq" id="WP_153250741.1">
    <property type="nucleotide sequence ID" value="NZ_CP044205.1"/>
</dbReference>
<feature type="transmembrane region" description="Helical" evidence="1">
    <location>
        <begin position="52"/>
        <end position="75"/>
    </location>
</feature>